<dbReference type="GO" id="GO:1901135">
    <property type="term" value="P:carbohydrate derivative metabolic process"/>
    <property type="evidence" value="ECO:0007669"/>
    <property type="project" value="InterPro"/>
</dbReference>
<dbReference type="Proteomes" id="UP000266693">
    <property type="component" value="Unassembled WGS sequence"/>
</dbReference>
<dbReference type="SUPFAM" id="SSF53697">
    <property type="entry name" value="SIS domain"/>
    <property type="match status" value="1"/>
</dbReference>
<protein>
    <submittedName>
        <fullName evidence="4">SIS domain-containing protein</fullName>
    </submittedName>
</protein>
<accession>A0A396RYA9</accession>
<dbReference type="PANTHER" id="PTHR10937:SF8">
    <property type="entry name" value="AMINOTRANSFERASE-RELATED"/>
    <property type="match status" value="1"/>
</dbReference>
<comment type="caution">
    <text evidence="4">The sequence shown here is derived from an EMBL/GenBank/DDBJ whole genome shotgun (WGS) entry which is preliminary data.</text>
</comment>
<evidence type="ECO:0000313" key="5">
    <source>
        <dbReference type="Proteomes" id="UP000266693"/>
    </source>
</evidence>
<dbReference type="InterPro" id="IPR046348">
    <property type="entry name" value="SIS_dom_sf"/>
</dbReference>
<evidence type="ECO:0000256" key="2">
    <source>
        <dbReference type="ARBA" id="ARBA00022737"/>
    </source>
</evidence>
<sequence length="335" mass="34352">MFAEAAEAAEAVRTQHRANAALVAGIAARLRADLPAAILTCARGSSDHAATYAKYLIETRLGTLVASASPSVSSLYRAAPADARTCCLAISQSGRSPDLIATVEAARSAGAATLALVNAPDSPLGAAADMLLPLHAGPETSVAATKSYIAALAAIADLVAAWAQDDALGAALDGLPDRLAEAWQADWSPLVEQLAGARGLYVIGRGLGLGIAQEAALKFKETCGLHAEAFSAAEVRHGPMALVGPDFPLLVFRQSDETGAGIDALVAETLARGAPVLVAGDGPAGAIRLPSAVAHPAIEPILQIQSFYRAVNALSLRRGFDPDRPPHLRKVTETV</sequence>
<proteinExistence type="predicted"/>
<evidence type="ECO:0000313" key="4">
    <source>
        <dbReference type="EMBL" id="RHW19463.1"/>
    </source>
</evidence>
<dbReference type="PANTHER" id="PTHR10937">
    <property type="entry name" value="GLUCOSAMINE--FRUCTOSE-6-PHOSPHATE AMINOTRANSFERASE, ISOMERIZING"/>
    <property type="match status" value="1"/>
</dbReference>
<dbReference type="Gene3D" id="3.40.50.10490">
    <property type="entry name" value="Glucose-6-phosphate isomerase like protein, domain 1"/>
    <property type="match status" value="2"/>
</dbReference>
<dbReference type="EMBL" id="QWLV01000001">
    <property type="protein sequence ID" value="RHW19463.1"/>
    <property type="molecule type" value="Genomic_DNA"/>
</dbReference>
<dbReference type="InterPro" id="IPR001347">
    <property type="entry name" value="SIS_dom"/>
</dbReference>
<dbReference type="PROSITE" id="PS51464">
    <property type="entry name" value="SIS"/>
    <property type="match status" value="2"/>
</dbReference>
<gene>
    <name evidence="4" type="ORF">D1610_02930</name>
</gene>
<keyword evidence="5" id="KW-1185">Reference proteome</keyword>
<dbReference type="InterPro" id="IPR035490">
    <property type="entry name" value="GlmS/FrlB_SIS"/>
</dbReference>
<dbReference type="CDD" id="cd05009">
    <property type="entry name" value="SIS_GlmS_GlmD_2"/>
    <property type="match status" value="1"/>
</dbReference>
<name>A0A396RYA9_9SPHN</name>
<organism evidence="4 5">
    <name type="scientific">Sphingomonas gilva</name>
    <dbReference type="NCBI Taxonomy" id="2305907"/>
    <lineage>
        <taxon>Bacteria</taxon>
        <taxon>Pseudomonadati</taxon>
        <taxon>Pseudomonadota</taxon>
        <taxon>Alphaproteobacteria</taxon>
        <taxon>Sphingomonadales</taxon>
        <taxon>Sphingomonadaceae</taxon>
        <taxon>Sphingomonas</taxon>
    </lineage>
</organism>
<keyword evidence="2" id="KW-0677">Repeat</keyword>
<dbReference type="InterPro" id="IPR035466">
    <property type="entry name" value="GlmS/AgaS_SIS"/>
</dbReference>
<feature type="domain" description="SIS" evidence="3">
    <location>
        <begin position="26"/>
        <end position="168"/>
    </location>
</feature>
<dbReference type="GO" id="GO:0008483">
    <property type="term" value="F:transaminase activity"/>
    <property type="evidence" value="ECO:0007669"/>
    <property type="project" value="UniProtKB-KW"/>
</dbReference>
<evidence type="ECO:0000256" key="1">
    <source>
        <dbReference type="ARBA" id="ARBA00022576"/>
    </source>
</evidence>
<keyword evidence="1" id="KW-0032">Aminotransferase</keyword>
<keyword evidence="1" id="KW-0808">Transferase</keyword>
<dbReference type="CDD" id="cd05008">
    <property type="entry name" value="SIS_GlmS_GlmD_1"/>
    <property type="match status" value="1"/>
</dbReference>
<dbReference type="GO" id="GO:0097367">
    <property type="term" value="F:carbohydrate derivative binding"/>
    <property type="evidence" value="ECO:0007669"/>
    <property type="project" value="InterPro"/>
</dbReference>
<reference evidence="4 5" key="1">
    <citation type="submission" date="2018-08" db="EMBL/GenBank/DDBJ databases">
        <title>The multiple taxonomic identification of Sphingomonas gilva.</title>
        <authorList>
            <person name="Zhu D."/>
            <person name="Zheng S."/>
        </authorList>
    </citation>
    <scope>NUCLEOTIDE SEQUENCE [LARGE SCALE GENOMIC DNA]</scope>
    <source>
        <strain evidence="4 5">ZDH117</strain>
    </source>
</reference>
<dbReference type="Pfam" id="PF01380">
    <property type="entry name" value="SIS"/>
    <property type="match status" value="2"/>
</dbReference>
<dbReference type="OrthoDB" id="9761808at2"/>
<feature type="domain" description="SIS" evidence="3">
    <location>
        <begin position="190"/>
        <end position="325"/>
    </location>
</feature>
<evidence type="ECO:0000259" key="3">
    <source>
        <dbReference type="PROSITE" id="PS51464"/>
    </source>
</evidence>
<dbReference type="AlphaFoldDB" id="A0A396RYA9"/>